<feature type="transmembrane region" description="Helical" evidence="1">
    <location>
        <begin position="27"/>
        <end position="43"/>
    </location>
</feature>
<evidence type="ECO:0000313" key="2">
    <source>
        <dbReference type="EMBL" id="GAI36078.1"/>
    </source>
</evidence>
<keyword evidence="1" id="KW-1133">Transmembrane helix</keyword>
<evidence type="ECO:0000256" key="1">
    <source>
        <dbReference type="SAM" id="Phobius"/>
    </source>
</evidence>
<dbReference type="AlphaFoldDB" id="X1MXS2"/>
<proteinExistence type="predicted"/>
<feature type="non-terminal residue" evidence="2">
    <location>
        <position position="1"/>
    </location>
</feature>
<keyword evidence="1" id="KW-0472">Membrane</keyword>
<reference evidence="2" key="1">
    <citation type="journal article" date="2014" name="Front. Microbiol.">
        <title>High frequency of phylogenetically diverse reductive dehalogenase-homologous genes in deep subseafloor sedimentary metagenomes.</title>
        <authorList>
            <person name="Kawai M."/>
            <person name="Futagami T."/>
            <person name="Toyoda A."/>
            <person name="Takaki Y."/>
            <person name="Nishi S."/>
            <person name="Hori S."/>
            <person name="Arai W."/>
            <person name="Tsubouchi T."/>
            <person name="Morono Y."/>
            <person name="Uchiyama I."/>
            <person name="Ito T."/>
            <person name="Fujiyama A."/>
            <person name="Inagaki F."/>
            <person name="Takami H."/>
        </authorList>
    </citation>
    <scope>NUCLEOTIDE SEQUENCE</scope>
    <source>
        <strain evidence="2">Expedition CK06-06</strain>
    </source>
</reference>
<organism evidence="2">
    <name type="scientific">marine sediment metagenome</name>
    <dbReference type="NCBI Taxonomy" id="412755"/>
    <lineage>
        <taxon>unclassified sequences</taxon>
        <taxon>metagenomes</taxon>
        <taxon>ecological metagenomes</taxon>
    </lineage>
</organism>
<gene>
    <name evidence="2" type="ORF">S06H3_40261</name>
</gene>
<sequence length="50" mass="5742">YLPIHRHTIHLAVEANKYVKRVSSDKALNIFIAASIVVFSFIYDDIILLL</sequence>
<accession>X1MXS2</accession>
<comment type="caution">
    <text evidence="2">The sequence shown here is derived from an EMBL/GenBank/DDBJ whole genome shotgun (WGS) entry which is preliminary data.</text>
</comment>
<keyword evidence="1" id="KW-0812">Transmembrane</keyword>
<dbReference type="EMBL" id="BARV01024696">
    <property type="protein sequence ID" value="GAI36078.1"/>
    <property type="molecule type" value="Genomic_DNA"/>
</dbReference>
<protein>
    <submittedName>
        <fullName evidence="2">Uncharacterized protein</fullName>
    </submittedName>
</protein>
<name>X1MXS2_9ZZZZ</name>